<dbReference type="PROSITE" id="PS50054">
    <property type="entry name" value="TYR_PHOSPHATASE_DUAL"/>
    <property type="match status" value="1"/>
</dbReference>
<evidence type="ECO:0008006" key="16">
    <source>
        <dbReference type="Google" id="ProtNLM"/>
    </source>
</evidence>
<comment type="subcellular location">
    <subcellularLocation>
        <location evidence="2">Cytoplasm</location>
    </subcellularLocation>
    <subcellularLocation>
        <location evidence="1">Nucleus</location>
    </subcellularLocation>
</comment>
<evidence type="ECO:0000256" key="5">
    <source>
        <dbReference type="ARBA" id="ARBA00022801"/>
    </source>
</evidence>
<keyword evidence="5" id="KW-0378">Hydrolase</keyword>
<dbReference type="EMBL" id="JALNTZ010000004">
    <property type="protein sequence ID" value="KAJ3656315.1"/>
    <property type="molecule type" value="Genomic_DNA"/>
</dbReference>
<dbReference type="Pfam" id="PF00782">
    <property type="entry name" value="DSPc"/>
    <property type="match status" value="1"/>
</dbReference>
<evidence type="ECO:0000256" key="4">
    <source>
        <dbReference type="ARBA" id="ARBA00022490"/>
    </source>
</evidence>
<name>A0AA38MGI0_9CUCU</name>
<evidence type="ECO:0000256" key="2">
    <source>
        <dbReference type="ARBA" id="ARBA00004496"/>
    </source>
</evidence>
<dbReference type="GO" id="GO:0008138">
    <property type="term" value="F:protein tyrosine/serine/threonine phosphatase activity"/>
    <property type="evidence" value="ECO:0007669"/>
    <property type="project" value="InterPro"/>
</dbReference>
<dbReference type="PROSITE" id="PS50056">
    <property type="entry name" value="TYR_PHOSPHATASE_2"/>
    <property type="match status" value="1"/>
</dbReference>
<dbReference type="GO" id="GO:0005737">
    <property type="term" value="C:cytoplasm"/>
    <property type="evidence" value="ECO:0007669"/>
    <property type="project" value="UniProtKB-SubCell"/>
</dbReference>
<dbReference type="PROSITE" id="PS00383">
    <property type="entry name" value="TYR_PHOSPHATASE_1"/>
    <property type="match status" value="1"/>
</dbReference>
<organism evidence="14 15">
    <name type="scientific">Zophobas morio</name>
    <dbReference type="NCBI Taxonomy" id="2755281"/>
    <lineage>
        <taxon>Eukaryota</taxon>
        <taxon>Metazoa</taxon>
        <taxon>Ecdysozoa</taxon>
        <taxon>Arthropoda</taxon>
        <taxon>Hexapoda</taxon>
        <taxon>Insecta</taxon>
        <taxon>Pterygota</taxon>
        <taxon>Neoptera</taxon>
        <taxon>Endopterygota</taxon>
        <taxon>Coleoptera</taxon>
        <taxon>Polyphaga</taxon>
        <taxon>Cucujiformia</taxon>
        <taxon>Tenebrionidae</taxon>
        <taxon>Zophobas</taxon>
    </lineage>
</organism>
<accession>A0AA38MGI0</accession>
<dbReference type="InterPro" id="IPR016130">
    <property type="entry name" value="Tyr_Pase_AS"/>
</dbReference>
<dbReference type="AlphaFoldDB" id="A0AA38MGI0"/>
<evidence type="ECO:0000259" key="12">
    <source>
        <dbReference type="PROSITE" id="PS50054"/>
    </source>
</evidence>
<evidence type="ECO:0000256" key="7">
    <source>
        <dbReference type="ARBA" id="ARBA00023242"/>
    </source>
</evidence>
<dbReference type="InterPro" id="IPR020422">
    <property type="entry name" value="TYR_PHOSPHATASE_DUAL_dom"/>
</dbReference>
<dbReference type="PIRSF" id="PIRSF000941">
    <property type="entry name" value="DUSP12"/>
    <property type="match status" value="1"/>
</dbReference>
<evidence type="ECO:0000256" key="1">
    <source>
        <dbReference type="ARBA" id="ARBA00004123"/>
    </source>
</evidence>
<dbReference type="Proteomes" id="UP001168821">
    <property type="component" value="Unassembled WGS sequence"/>
</dbReference>
<dbReference type="InterPro" id="IPR029021">
    <property type="entry name" value="Prot-tyrosine_phosphatase-like"/>
</dbReference>
<keyword evidence="15" id="KW-1185">Reference proteome</keyword>
<keyword evidence="7" id="KW-0539">Nucleus</keyword>
<reference evidence="14" key="1">
    <citation type="journal article" date="2023" name="G3 (Bethesda)">
        <title>Whole genome assemblies of Zophobas morio and Tenebrio molitor.</title>
        <authorList>
            <person name="Kaur S."/>
            <person name="Stinson S.A."/>
            <person name="diCenzo G.C."/>
        </authorList>
    </citation>
    <scope>NUCLEOTIDE SEQUENCE</scope>
    <source>
        <strain evidence="14">QUZm001</strain>
    </source>
</reference>
<feature type="domain" description="Tyrosine-protein phosphatase" evidence="12">
    <location>
        <begin position="1"/>
        <end position="144"/>
    </location>
</feature>
<keyword evidence="4" id="KW-0963">Cytoplasm</keyword>
<proteinExistence type="inferred from homology"/>
<dbReference type="PANTHER" id="PTHR45848:SF4">
    <property type="entry name" value="DUAL SPECIFICITY PROTEIN PHOSPHATASE 12"/>
    <property type="match status" value="1"/>
</dbReference>
<dbReference type="GO" id="GO:0004722">
    <property type="term" value="F:protein serine/threonine phosphatase activity"/>
    <property type="evidence" value="ECO:0007669"/>
    <property type="project" value="UniProtKB-EC"/>
</dbReference>
<evidence type="ECO:0000256" key="10">
    <source>
        <dbReference type="ARBA" id="ARBA00051722"/>
    </source>
</evidence>
<feature type="active site" description="Phosphocysteine intermediate" evidence="11">
    <location>
        <position position="89"/>
    </location>
</feature>
<dbReference type="GO" id="GO:0004725">
    <property type="term" value="F:protein tyrosine phosphatase activity"/>
    <property type="evidence" value="ECO:0007669"/>
    <property type="project" value="UniProtKB-EC"/>
</dbReference>
<comment type="similarity">
    <text evidence="3">Belongs to the protein-tyrosine phosphatase family. Non-receptor class dual specificity subfamily.</text>
</comment>
<comment type="catalytic activity">
    <reaction evidence="9">
        <text>O-phospho-L-threonyl-[protein] + H2O = L-threonyl-[protein] + phosphate</text>
        <dbReference type="Rhea" id="RHEA:47004"/>
        <dbReference type="Rhea" id="RHEA-COMP:11060"/>
        <dbReference type="Rhea" id="RHEA-COMP:11605"/>
        <dbReference type="ChEBI" id="CHEBI:15377"/>
        <dbReference type="ChEBI" id="CHEBI:30013"/>
        <dbReference type="ChEBI" id="CHEBI:43474"/>
        <dbReference type="ChEBI" id="CHEBI:61977"/>
        <dbReference type="EC" id="3.1.3.16"/>
    </reaction>
</comment>
<evidence type="ECO:0000313" key="14">
    <source>
        <dbReference type="EMBL" id="KAJ3656315.1"/>
    </source>
</evidence>
<dbReference type="CDD" id="cd14498">
    <property type="entry name" value="DSP"/>
    <property type="match status" value="1"/>
</dbReference>
<evidence type="ECO:0000256" key="8">
    <source>
        <dbReference type="ARBA" id="ARBA00047761"/>
    </source>
</evidence>
<feature type="domain" description="Tyrosine specific protein phosphatases" evidence="13">
    <location>
        <begin position="63"/>
        <end position="123"/>
    </location>
</feature>
<dbReference type="InterPro" id="IPR000387">
    <property type="entry name" value="Tyr_Pase_dom"/>
</dbReference>
<evidence type="ECO:0000256" key="6">
    <source>
        <dbReference type="ARBA" id="ARBA00022912"/>
    </source>
</evidence>
<gene>
    <name evidence="14" type="ORF">Zmor_015400</name>
</gene>
<dbReference type="FunFam" id="3.90.190.10:FF:000056">
    <property type="entry name" value="Dual specificity phosphatase 12"/>
    <property type="match status" value="1"/>
</dbReference>
<keyword evidence="6" id="KW-0904">Protein phosphatase</keyword>
<dbReference type="SUPFAM" id="SSF52799">
    <property type="entry name" value="(Phosphotyrosine protein) phosphatases II"/>
    <property type="match status" value="1"/>
</dbReference>
<comment type="catalytic activity">
    <reaction evidence="8">
        <text>O-phospho-L-seryl-[protein] + H2O = L-seryl-[protein] + phosphate</text>
        <dbReference type="Rhea" id="RHEA:20629"/>
        <dbReference type="Rhea" id="RHEA-COMP:9863"/>
        <dbReference type="Rhea" id="RHEA-COMP:11604"/>
        <dbReference type="ChEBI" id="CHEBI:15377"/>
        <dbReference type="ChEBI" id="CHEBI:29999"/>
        <dbReference type="ChEBI" id="CHEBI:43474"/>
        <dbReference type="ChEBI" id="CHEBI:83421"/>
        <dbReference type="EC" id="3.1.3.16"/>
    </reaction>
</comment>
<comment type="caution">
    <text evidence="14">The sequence shown here is derived from an EMBL/GenBank/DDBJ whole genome shotgun (WGS) entry which is preliminary data.</text>
</comment>
<sequence>MLQLIEPNLYLGCRQAAEDINVLKNHNITHILTIEDEPLSEEITKNECFTTKHIFLYDLQYNQNLISHLDDTYTFISEGLTKGTVLVHCLMGVSRSASVVIAFMMKKYHLMYEEAYEKVNRKRRICPNPGFEAQLKLYEKIGYQLDTQHTSYRLFRLRTAARQINNHGLLHQDSLDLIIPDPGLAEPKSGHFAYYCSQCSRILAPKSSCIPHENENEICEKSFFVMPIAWMKHVAKTTKNKLLCPNCSTEVGSFNWGEDGIQCECSVKISPAFCLMPPQVKYRSE</sequence>
<evidence type="ECO:0000313" key="15">
    <source>
        <dbReference type="Proteomes" id="UP001168821"/>
    </source>
</evidence>
<comment type="catalytic activity">
    <reaction evidence="10">
        <text>O-phospho-L-tyrosyl-[protein] + H2O = L-tyrosyl-[protein] + phosphate</text>
        <dbReference type="Rhea" id="RHEA:10684"/>
        <dbReference type="Rhea" id="RHEA-COMP:10136"/>
        <dbReference type="Rhea" id="RHEA-COMP:20101"/>
        <dbReference type="ChEBI" id="CHEBI:15377"/>
        <dbReference type="ChEBI" id="CHEBI:43474"/>
        <dbReference type="ChEBI" id="CHEBI:46858"/>
        <dbReference type="ChEBI" id="CHEBI:61978"/>
        <dbReference type="EC" id="3.1.3.48"/>
    </reaction>
</comment>
<evidence type="ECO:0000256" key="9">
    <source>
        <dbReference type="ARBA" id="ARBA00048336"/>
    </source>
</evidence>
<dbReference type="Gene3D" id="3.90.190.10">
    <property type="entry name" value="Protein tyrosine phosphatase superfamily"/>
    <property type="match status" value="1"/>
</dbReference>
<evidence type="ECO:0000259" key="13">
    <source>
        <dbReference type="PROSITE" id="PS50056"/>
    </source>
</evidence>
<dbReference type="InterPro" id="IPR016278">
    <property type="entry name" value="DUSP12"/>
</dbReference>
<evidence type="ECO:0000256" key="3">
    <source>
        <dbReference type="ARBA" id="ARBA00008601"/>
    </source>
</evidence>
<evidence type="ECO:0000256" key="11">
    <source>
        <dbReference type="PIRSR" id="PIRSR000941-50"/>
    </source>
</evidence>
<protein>
    <recommendedName>
        <fullName evidence="16">Protein-tyrosine-phosphatase</fullName>
    </recommendedName>
</protein>
<dbReference type="SMART" id="SM00195">
    <property type="entry name" value="DSPc"/>
    <property type="match status" value="1"/>
</dbReference>
<dbReference type="InterPro" id="IPR000340">
    <property type="entry name" value="Dual-sp_phosphatase_cat-dom"/>
</dbReference>
<dbReference type="PANTHER" id="PTHR45848">
    <property type="entry name" value="DUAL SPECIFICITY PROTEIN PHOSPHATASE 12 FAMILY MEMBER"/>
    <property type="match status" value="1"/>
</dbReference>
<dbReference type="GO" id="GO:0005634">
    <property type="term" value="C:nucleus"/>
    <property type="evidence" value="ECO:0007669"/>
    <property type="project" value="UniProtKB-SubCell"/>
</dbReference>